<evidence type="ECO:0008006" key="5">
    <source>
        <dbReference type="Google" id="ProtNLM"/>
    </source>
</evidence>
<evidence type="ECO:0000313" key="4">
    <source>
        <dbReference type="Proteomes" id="UP001652264"/>
    </source>
</evidence>
<comment type="caution">
    <text evidence="3">The sequence shown here is derived from an EMBL/GenBank/DDBJ whole genome shotgun (WGS) entry which is preliminary data.</text>
</comment>
<accession>A0ABT2HIQ1</accession>
<protein>
    <recommendedName>
        <fullName evidence="5">DUF3060 family protein</fullName>
    </recommendedName>
</protein>
<feature type="region of interest" description="Disordered" evidence="1">
    <location>
        <begin position="26"/>
        <end position="55"/>
    </location>
</feature>
<dbReference type="RefSeq" id="WP_141860156.1">
    <property type="nucleotide sequence ID" value="NZ_BMNV01000007.1"/>
</dbReference>
<evidence type="ECO:0000256" key="2">
    <source>
        <dbReference type="SAM" id="SignalP"/>
    </source>
</evidence>
<name>A0ABT2HIQ1_9MICO</name>
<feature type="signal peptide" evidence="2">
    <location>
        <begin position="1"/>
        <end position="26"/>
    </location>
</feature>
<dbReference type="GeneID" id="95322919"/>
<dbReference type="EMBL" id="JANVAD010000005">
    <property type="protein sequence ID" value="MCS6523153.1"/>
    <property type="molecule type" value="Genomic_DNA"/>
</dbReference>
<sequence>MIRTRSIITTIAAIALLGTLTGCSGADHTDGSSPTPTKSEAPAALSEGSTPPKTGVCDNGQLTVIAEDLTDNALTLDDPCDTVALLTNGAQVTIDFDVDMLIIEGADNTIRAKTVGKSLATNSGNTVEFRGSAPEKVNGSDTTTYTAR</sequence>
<feature type="chain" id="PRO_5045922268" description="DUF3060 family protein" evidence="2">
    <location>
        <begin position="27"/>
        <end position="148"/>
    </location>
</feature>
<keyword evidence="2" id="KW-0732">Signal</keyword>
<evidence type="ECO:0000313" key="3">
    <source>
        <dbReference type="EMBL" id="MCS6523153.1"/>
    </source>
</evidence>
<proteinExistence type="predicted"/>
<keyword evidence="4" id="KW-1185">Reference proteome</keyword>
<dbReference type="PROSITE" id="PS51257">
    <property type="entry name" value="PROKAR_LIPOPROTEIN"/>
    <property type="match status" value="1"/>
</dbReference>
<gene>
    <name evidence="3" type="ORF">NYQ28_11305</name>
</gene>
<dbReference type="Proteomes" id="UP001652264">
    <property type="component" value="Unassembled WGS sequence"/>
</dbReference>
<reference evidence="3 4" key="1">
    <citation type="submission" date="2022-08" db="EMBL/GenBank/DDBJ databases">
        <title>Taxonomy of Curtobacterium flaccumfaciens.</title>
        <authorList>
            <person name="Osdaghi E."/>
            <person name="Taghavi S.M."/>
            <person name="Hamidizade M."/>
            <person name="Abachi H."/>
            <person name="Fazliarab A."/>
            <person name="Baeyen S."/>
            <person name="Portier P."/>
            <person name="Van Vaerenbergh J."/>
            <person name="Jacques M.-A."/>
        </authorList>
    </citation>
    <scope>NUCLEOTIDE SEQUENCE [LARGE SCALE GENOMIC DNA]</scope>
    <source>
        <strain evidence="3 4">LMG8786T</strain>
    </source>
</reference>
<organism evidence="3 4">
    <name type="scientific">Curtobacterium citreum</name>
    <dbReference type="NCBI Taxonomy" id="2036"/>
    <lineage>
        <taxon>Bacteria</taxon>
        <taxon>Bacillati</taxon>
        <taxon>Actinomycetota</taxon>
        <taxon>Actinomycetes</taxon>
        <taxon>Micrococcales</taxon>
        <taxon>Microbacteriaceae</taxon>
        <taxon>Curtobacterium</taxon>
    </lineage>
</organism>
<evidence type="ECO:0000256" key="1">
    <source>
        <dbReference type="SAM" id="MobiDB-lite"/>
    </source>
</evidence>